<dbReference type="InterPro" id="IPR013096">
    <property type="entry name" value="Cupin_2"/>
</dbReference>
<dbReference type="Proteomes" id="UP001589828">
    <property type="component" value="Unassembled WGS sequence"/>
</dbReference>
<dbReference type="InterPro" id="IPR018062">
    <property type="entry name" value="HTH_AraC-typ_CS"/>
</dbReference>
<dbReference type="InterPro" id="IPR009057">
    <property type="entry name" value="Homeodomain-like_sf"/>
</dbReference>
<gene>
    <name evidence="5" type="ORF">ACFFGT_02165</name>
</gene>
<evidence type="ECO:0000313" key="6">
    <source>
        <dbReference type="Proteomes" id="UP001589828"/>
    </source>
</evidence>
<evidence type="ECO:0000259" key="4">
    <source>
        <dbReference type="PROSITE" id="PS01124"/>
    </source>
</evidence>
<dbReference type="Gene3D" id="2.60.120.10">
    <property type="entry name" value="Jelly Rolls"/>
    <property type="match status" value="1"/>
</dbReference>
<sequence length="287" mass="32830">MKKILRELSKPKNSSYIVKEEIAAQFAAPFHFHQGYEFTYIVKGHGKFYGGDSILNFTEGDLYLFGIGFPHYFINDKSFLKSGELAHSIVIQFGDDFLGGNFYLQPEFLPVKALLKTAHLGIKVTPPNDQLKKMMLDAPKSFGLKGLINLLGILDAVATLKDDETITISTDIFENSLITQKKEHKLDDVYRYVLENFKEQITNQKAASLAFMNESAFCRYFKRRTNKTLSQFVTHVRVTHAMHLLAEEDMSISKVCFECGFANLSYFNRQFKAVTGKTPYTYRKEFS</sequence>
<evidence type="ECO:0000256" key="3">
    <source>
        <dbReference type="ARBA" id="ARBA00023163"/>
    </source>
</evidence>
<keyword evidence="6" id="KW-1185">Reference proteome</keyword>
<dbReference type="SUPFAM" id="SSF46689">
    <property type="entry name" value="Homeodomain-like"/>
    <property type="match status" value="2"/>
</dbReference>
<keyword evidence="1" id="KW-0805">Transcription regulation</keyword>
<dbReference type="PANTHER" id="PTHR43280:SF27">
    <property type="entry name" value="TRANSCRIPTIONAL REGULATOR MTLR"/>
    <property type="match status" value="1"/>
</dbReference>
<name>A0ABV6L2V7_9SPHI</name>
<dbReference type="RefSeq" id="WP_377020853.1">
    <property type="nucleotide sequence ID" value="NZ_JBHLTS010000004.1"/>
</dbReference>
<dbReference type="Pfam" id="PF07883">
    <property type="entry name" value="Cupin_2"/>
    <property type="match status" value="1"/>
</dbReference>
<evidence type="ECO:0000313" key="5">
    <source>
        <dbReference type="EMBL" id="MFC0512978.1"/>
    </source>
</evidence>
<dbReference type="PROSITE" id="PS01124">
    <property type="entry name" value="HTH_ARAC_FAMILY_2"/>
    <property type="match status" value="1"/>
</dbReference>
<evidence type="ECO:0000256" key="1">
    <source>
        <dbReference type="ARBA" id="ARBA00023015"/>
    </source>
</evidence>
<dbReference type="EMBL" id="JBHLTS010000004">
    <property type="protein sequence ID" value="MFC0512978.1"/>
    <property type="molecule type" value="Genomic_DNA"/>
</dbReference>
<organism evidence="5 6">
    <name type="scientific">Mucilaginibacter angelicae</name>
    <dbReference type="NCBI Taxonomy" id="869718"/>
    <lineage>
        <taxon>Bacteria</taxon>
        <taxon>Pseudomonadati</taxon>
        <taxon>Bacteroidota</taxon>
        <taxon>Sphingobacteriia</taxon>
        <taxon>Sphingobacteriales</taxon>
        <taxon>Sphingobacteriaceae</taxon>
        <taxon>Mucilaginibacter</taxon>
    </lineage>
</organism>
<evidence type="ECO:0000256" key="2">
    <source>
        <dbReference type="ARBA" id="ARBA00023125"/>
    </source>
</evidence>
<keyword evidence="3" id="KW-0804">Transcription</keyword>
<dbReference type="PANTHER" id="PTHR43280">
    <property type="entry name" value="ARAC-FAMILY TRANSCRIPTIONAL REGULATOR"/>
    <property type="match status" value="1"/>
</dbReference>
<protein>
    <submittedName>
        <fullName evidence="5">Helix-turn-helix domain-containing protein</fullName>
    </submittedName>
</protein>
<dbReference type="InterPro" id="IPR011051">
    <property type="entry name" value="RmlC_Cupin_sf"/>
</dbReference>
<dbReference type="Pfam" id="PF12833">
    <property type="entry name" value="HTH_18"/>
    <property type="match status" value="1"/>
</dbReference>
<dbReference type="InterPro" id="IPR018060">
    <property type="entry name" value="HTH_AraC"/>
</dbReference>
<dbReference type="InterPro" id="IPR014710">
    <property type="entry name" value="RmlC-like_jellyroll"/>
</dbReference>
<proteinExistence type="predicted"/>
<accession>A0ABV6L2V7</accession>
<comment type="caution">
    <text evidence="5">The sequence shown here is derived from an EMBL/GenBank/DDBJ whole genome shotgun (WGS) entry which is preliminary data.</text>
</comment>
<feature type="domain" description="HTH araC/xylS-type" evidence="4">
    <location>
        <begin position="187"/>
        <end position="285"/>
    </location>
</feature>
<dbReference type="SMART" id="SM00342">
    <property type="entry name" value="HTH_ARAC"/>
    <property type="match status" value="1"/>
</dbReference>
<keyword evidence="2" id="KW-0238">DNA-binding</keyword>
<dbReference type="PROSITE" id="PS00041">
    <property type="entry name" value="HTH_ARAC_FAMILY_1"/>
    <property type="match status" value="1"/>
</dbReference>
<reference evidence="5 6" key="1">
    <citation type="submission" date="2024-09" db="EMBL/GenBank/DDBJ databases">
        <authorList>
            <person name="Sun Q."/>
            <person name="Mori K."/>
        </authorList>
    </citation>
    <scope>NUCLEOTIDE SEQUENCE [LARGE SCALE GENOMIC DNA]</scope>
    <source>
        <strain evidence="5 6">NCAIM B.02415</strain>
    </source>
</reference>
<dbReference type="SUPFAM" id="SSF51182">
    <property type="entry name" value="RmlC-like cupins"/>
    <property type="match status" value="1"/>
</dbReference>
<dbReference type="Gene3D" id="1.10.10.60">
    <property type="entry name" value="Homeodomain-like"/>
    <property type="match status" value="2"/>
</dbReference>